<protein>
    <submittedName>
        <fullName evidence="2">Uncharacterized protein</fullName>
    </submittedName>
</protein>
<organism evidence="2 3">
    <name type="scientific">Lentithecium fluviatile CBS 122367</name>
    <dbReference type="NCBI Taxonomy" id="1168545"/>
    <lineage>
        <taxon>Eukaryota</taxon>
        <taxon>Fungi</taxon>
        <taxon>Dikarya</taxon>
        <taxon>Ascomycota</taxon>
        <taxon>Pezizomycotina</taxon>
        <taxon>Dothideomycetes</taxon>
        <taxon>Pleosporomycetidae</taxon>
        <taxon>Pleosporales</taxon>
        <taxon>Massarineae</taxon>
        <taxon>Lentitheciaceae</taxon>
        <taxon>Lentithecium</taxon>
    </lineage>
</organism>
<feature type="compositionally biased region" description="Polar residues" evidence="1">
    <location>
        <begin position="14"/>
        <end position="42"/>
    </location>
</feature>
<evidence type="ECO:0000313" key="2">
    <source>
        <dbReference type="EMBL" id="KAF2683874.1"/>
    </source>
</evidence>
<name>A0A6G1J043_9PLEO</name>
<evidence type="ECO:0000256" key="1">
    <source>
        <dbReference type="SAM" id="MobiDB-lite"/>
    </source>
</evidence>
<gene>
    <name evidence="2" type="ORF">K458DRAFT_418854</name>
</gene>
<dbReference type="EMBL" id="MU005583">
    <property type="protein sequence ID" value="KAF2683874.1"/>
    <property type="molecule type" value="Genomic_DNA"/>
</dbReference>
<dbReference type="AlphaFoldDB" id="A0A6G1J043"/>
<accession>A0A6G1J043</accession>
<sequence length="91" mass="9731">MDLGVPQVRPQAMVWTTTQSSLRKRSSNAPNTRHLAPSTTPTRPGRAPKPAPLNPYPASLHPQLAPNHALLSDITEPSTPSPSNLVAPKVL</sequence>
<feature type="compositionally biased region" description="Polar residues" evidence="1">
    <location>
        <begin position="75"/>
        <end position="84"/>
    </location>
</feature>
<proteinExistence type="predicted"/>
<evidence type="ECO:0000313" key="3">
    <source>
        <dbReference type="Proteomes" id="UP000799291"/>
    </source>
</evidence>
<feature type="region of interest" description="Disordered" evidence="1">
    <location>
        <begin position="1"/>
        <end position="91"/>
    </location>
</feature>
<dbReference type="Proteomes" id="UP000799291">
    <property type="component" value="Unassembled WGS sequence"/>
</dbReference>
<keyword evidence="3" id="KW-1185">Reference proteome</keyword>
<reference evidence="2" key="1">
    <citation type="journal article" date="2020" name="Stud. Mycol.">
        <title>101 Dothideomycetes genomes: a test case for predicting lifestyles and emergence of pathogens.</title>
        <authorList>
            <person name="Haridas S."/>
            <person name="Albert R."/>
            <person name="Binder M."/>
            <person name="Bloem J."/>
            <person name="Labutti K."/>
            <person name="Salamov A."/>
            <person name="Andreopoulos B."/>
            <person name="Baker S."/>
            <person name="Barry K."/>
            <person name="Bills G."/>
            <person name="Bluhm B."/>
            <person name="Cannon C."/>
            <person name="Castanera R."/>
            <person name="Culley D."/>
            <person name="Daum C."/>
            <person name="Ezra D."/>
            <person name="Gonzalez J."/>
            <person name="Henrissat B."/>
            <person name="Kuo A."/>
            <person name="Liang C."/>
            <person name="Lipzen A."/>
            <person name="Lutzoni F."/>
            <person name="Magnuson J."/>
            <person name="Mondo S."/>
            <person name="Nolan M."/>
            <person name="Ohm R."/>
            <person name="Pangilinan J."/>
            <person name="Park H.-J."/>
            <person name="Ramirez L."/>
            <person name="Alfaro M."/>
            <person name="Sun H."/>
            <person name="Tritt A."/>
            <person name="Yoshinaga Y."/>
            <person name="Zwiers L.-H."/>
            <person name="Turgeon B."/>
            <person name="Goodwin S."/>
            <person name="Spatafora J."/>
            <person name="Crous P."/>
            <person name="Grigoriev I."/>
        </authorList>
    </citation>
    <scope>NUCLEOTIDE SEQUENCE</scope>
    <source>
        <strain evidence="2">CBS 122367</strain>
    </source>
</reference>